<keyword evidence="1" id="KW-0880">Kelch repeat</keyword>
<feature type="transmembrane region" description="Helical" evidence="3">
    <location>
        <begin position="268"/>
        <end position="291"/>
    </location>
</feature>
<dbReference type="GeneTree" id="ENSGT00940000166776"/>
<keyword evidence="5" id="KW-1185">Reference proteome</keyword>
<sequence length="339" mass="37227">MAVPSANEFHWQSLARLPCGRVYHTLSEVGGQMYMLGGCDAAGRPCPGLELYSPEVDRWISLAPMPTPRAGAAVAVLGKQILVVGGVGEDQSPLKAVEMYNTEEGRWRKRSALREALMGVSITVKDGRALAVGGMGADLLPRSILQQYDLRKDVWALLPPMPTPRYDANSPFLRIKMHNCFLEGGRQCKRPVKSFEMYDTETRSWTSLPVLPCKRTYGGVIWDTAGRLCLLGGLRQGGGHQSSKFTKNVNIFDTNQGTEAHFSGFIKVVFHLFVFSAALVVCGGNTVLAIARALGPHPQGQKSCARPRESVLLYGENSMCFCPAIHYMHARKQQQRTAC</sequence>
<dbReference type="Proteomes" id="UP000265000">
    <property type="component" value="Unplaced"/>
</dbReference>
<dbReference type="InterPro" id="IPR015915">
    <property type="entry name" value="Kelch-typ_b-propeller"/>
</dbReference>
<evidence type="ECO:0000313" key="4">
    <source>
        <dbReference type="Ensembl" id="ENSFHEP00000015989.1"/>
    </source>
</evidence>
<name>A0A3Q2PSE1_FUNHE</name>
<dbReference type="Ensembl" id="ENSFHET00000024244.1">
    <property type="protein sequence ID" value="ENSFHEP00000015989.1"/>
    <property type="gene ID" value="ENSFHEG00000017657.1"/>
</dbReference>
<dbReference type="AlphaFoldDB" id="A0A3Q2PSE1"/>
<evidence type="ECO:0000256" key="2">
    <source>
        <dbReference type="ARBA" id="ARBA00022737"/>
    </source>
</evidence>
<dbReference type="InterPro" id="IPR051746">
    <property type="entry name" value="Kelch_domain_containing_8"/>
</dbReference>
<dbReference type="SMART" id="SM00612">
    <property type="entry name" value="Kelch"/>
    <property type="match status" value="4"/>
</dbReference>
<dbReference type="PANTHER" id="PTHR46260:SF1">
    <property type="entry name" value="KELCH DOMAIN-CONTAINING PROTEIN 8A"/>
    <property type="match status" value="1"/>
</dbReference>
<dbReference type="STRING" id="8078.ENSFHEP00000015989"/>
<dbReference type="Gene3D" id="2.120.10.80">
    <property type="entry name" value="Kelch-type beta propeller"/>
    <property type="match status" value="2"/>
</dbReference>
<dbReference type="SUPFAM" id="SSF117281">
    <property type="entry name" value="Kelch motif"/>
    <property type="match status" value="1"/>
</dbReference>
<reference evidence="4" key="1">
    <citation type="submission" date="2025-08" db="UniProtKB">
        <authorList>
            <consortium name="Ensembl"/>
        </authorList>
    </citation>
    <scope>IDENTIFICATION</scope>
</reference>
<protein>
    <submittedName>
        <fullName evidence="4">Kelch domain containing 8A</fullName>
    </submittedName>
</protein>
<accession>A0A3Q2PSE1</accession>
<evidence type="ECO:0000256" key="3">
    <source>
        <dbReference type="SAM" id="Phobius"/>
    </source>
</evidence>
<evidence type="ECO:0000256" key="1">
    <source>
        <dbReference type="ARBA" id="ARBA00022441"/>
    </source>
</evidence>
<keyword evidence="3" id="KW-0472">Membrane</keyword>
<dbReference type="InterPro" id="IPR006652">
    <property type="entry name" value="Kelch_1"/>
</dbReference>
<proteinExistence type="predicted"/>
<organism evidence="4 5">
    <name type="scientific">Fundulus heteroclitus</name>
    <name type="common">Killifish</name>
    <name type="synonym">Mummichog</name>
    <dbReference type="NCBI Taxonomy" id="8078"/>
    <lineage>
        <taxon>Eukaryota</taxon>
        <taxon>Metazoa</taxon>
        <taxon>Chordata</taxon>
        <taxon>Craniata</taxon>
        <taxon>Vertebrata</taxon>
        <taxon>Euteleostomi</taxon>
        <taxon>Actinopterygii</taxon>
        <taxon>Neopterygii</taxon>
        <taxon>Teleostei</taxon>
        <taxon>Neoteleostei</taxon>
        <taxon>Acanthomorphata</taxon>
        <taxon>Ovalentaria</taxon>
        <taxon>Atherinomorphae</taxon>
        <taxon>Cyprinodontiformes</taxon>
        <taxon>Fundulidae</taxon>
        <taxon>Fundulus</taxon>
    </lineage>
</organism>
<keyword evidence="3" id="KW-1133">Transmembrane helix</keyword>
<keyword evidence="3" id="KW-0812">Transmembrane</keyword>
<keyword evidence="2" id="KW-0677">Repeat</keyword>
<evidence type="ECO:0000313" key="5">
    <source>
        <dbReference type="Proteomes" id="UP000265000"/>
    </source>
</evidence>
<dbReference type="Pfam" id="PF01344">
    <property type="entry name" value="Kelch_1"/>
    <property type="match status" value="2"/>
</dbReference>
<dbReference type="PANTHER" id="PTHR46260">
    <property type="entry name" value="RING-TYPE DOMAIN-CONTAINING PROTEIN"/>
    <property type="match status" value="1"/>
</dbReference>
<reference evidence="4" key="2">
    <citation type="submission" date="2025-09" db="UniProtKB">
        <authorList>
            <consortium name="Ensembl"/>
        </authorList>
    </citation>
    <scope>IDENTIFICATION</scope>
</reference>